<feature type="transmembrane region" description="Helical" evidence="14">
    <location>
        <begin position="35"/>
        <end position="55"/>
    </location>
</feature>
<keyword evidence="12 14" id="KW-0472">Membrane</keyword>
<reference evidence="16 17" key="1">
    <citation type="submission" date="2019-02" db="EMBL/GenBank/DDBJ databases">
        <title>Ureibacillus thermophilus.</title>
        <authorList>
            <person name="Sunny J.S."/>
            <person name="Natarajan A."/>
            <person name="Saleena L.M."/>
        </authorList>
    </citation>
    <scope>NUCLEOTIDE SEQUENCE [LARGE SCALE GENOMIC DNA]</scope>
    <source>
        <strain evidence="16 17">LM102</strain>
    </source>
</reference>
<organism evidence="16 17">
    <name type="scientific">Ureibacillus thermophilus</name>
    <dbReference type="NCBI Taxonomy" id="367743"/>
    <lineage>
        <taxon>Bacteria</taxon>
        <taxon>Bacillati</taxon>
        <taxon>Bacillota</taxon>
        <taxon>Bacilli</taxon>
        <taxon>Bacillales</taxon>
        <taxon>Caryophanaceae</taxon>
        <taxon>Ureibacillus</taxon>
    </lineage>
</organism>
<proteinExistence type="predicted"/>
<dbReference type="PANTHER" id="PTHR45453">
    <property type="entry name" value="PHOSPHATE REGULON SENSOR PROTEIN PHOR"/>
    <property type="match status" value="1"/>
</dbReference>
<dbReference type="PANTHER" id="PTHR45453:SF2">
    <property type="entry name" value="HISTIDINE KINASE"/>
    <property type="match status" value="1"/>
</dbReference>
<evidence type="ECO:0000313" key="17">
    <source>
        <dbReference type="Proteomes" id="UP000291151"/>
    </source>
</evidence>
<evidence type="ECO:0000256" key="10">
    <source>
        <dbReference type="ARBA" id="ARBA00022989"/>
    </source>
</evidence>
<dbReference type="SUPFAM" id="SSF55874">
    <property type="entry name" value="ATPase domain of HSP90 chaperone/DNA topoisomerase II/histidine kinase"/>
    <property type="match status" value="1"/>
</dbReference>
<dbReference type="GO" id="GO:0005886">
    <property type="term" value="C:plasma membrane"/>
    <property type="evidence" value="ECO:0007669"/>
    <property type="project" value="UniProtKB-SubCell"/>
</dbReference>
<evidence type="ECO:0000256" key="9">
    <source>
        <dbReference type="ARBA" id="ARBA00022840"/>
    </source>
</evidence>
<accession>A0A4P6UST7</accession>
<name>A0A4P6UST7_9BACL</name>
<sequence length="330" mass="39232">MIGLFLKERRAWIIFFLLFQIWLNVLFFIDNGLSNVSILYVNLMDFLFFILFIIWRYLKETKQLKVIYELPINEELLSPFQRKYMEHFQKQYKELDNRLHQIKLEMLEQQDAMLAWVHEMKSPMTAMKLIVEQVEPYTLREKIEKEWFRMFLLLDQKIHETRLSTIEKDNRLEKVYLETIVHQQIKDFRSWCIEKGIGVETKNLQETVATDAKWLGFIIRQIFSNAVKYSHENSEIHIYTTYDEKGHLLLHIKDFGIGIRAEDLPRIFQRSYTGTIGRETTAATGMGLYLAKEAAEKLGLTLRVDSQVGVGTTFTIQFPLENEYIQSYGM</sequence>
<feature type="transmembrane region" description="Helical" evidence="14">
    <location>
        <begin position="12"/>
        <end position="29"/>
    </location>
</feature>
<feature type="domain" description="Histidine kinase" evidence="15">
    <location>
        <begin position="115"/>
        <end position="322"/>
    </location>
</feature>
<dbReference type="InterPro" id="IPR050351">
    <property type="entry name" value="BphY/WalK/GraS-like"/>
</dbReference>
<dbReference type="GO" id="GO:0004721">
    <property type="term" value="F:phosphoprotein phosphatase activity"/>
    <property type="evidence" value="ECO:0007669"/>
    <property type="project" value="TreeGrafter"/>
</dbReference>
<feature type="coiled-coil region" evidence="13">
    <location>
        <begin position="85"/>
        <end position="112"/>
    </location>
</feature>
<keyword evidence="13" id="KW-0175">Coiled coil</keyword>
<dbReference type="InterPro" id="IPR036890">
    <property type="entry name" value="HATPase_C_sf"/>
</dbReference>
<evidence type="ECO:0000256" key="7">
    <source>
        <dbReference type="ARBA" id="ARBA00022741"/>
    </source>
</evidence>
<dbReference type="Gene3D" id="3.30.565.10">
    <property type="entry name" value="Histidine kinase-like ATPase, C-terminal domain"/>
    <property type="match status" value="1"/>
</dbReference>
<evidence type="ECO:0000256" key="4">
    <source>
        <dbReference type="ARBA" id="ARBA00022475"/>
    </source>
</evidence>
<dbReference type="SMART" id="SM00387">
    <property type="entry name" value="HATPase_c"/>
    <property type="match status" value="1"/>
</dbReference>
<dbReference type="KEGG" id="uth:DKZ56_03035"/>
<keyword evidence="6 14" id="KW-0812">Transmembrane</keyword>
<dbReference type="AlphaFoldDB" id="A0A4P6UST7"/>
<keyword evidence="17" id="KW-1185">Reference proteome</keyword>
<evidence type="ECO:0000256" key="14">
    <source>
        <dbReference type="SAM" id="Phobius"/>
    </source>
</evidence>
<dbReference type="PROSITE" id="PS50109">
    <property type="entry name" value="HIS_KIN"/>
    <property type="match status" value="1"/>
</dbReference>
<evidence type="ECO:0000256" key="11">
    <source>
        <dbReference type="ARBA" id="ARBA00023012"/>
    </source>
</evidence>
<evidence type="ECO:0000256" key="5">
    <source>
        <dbReference type="ARBA" id="ARBA00022679"/>
    </source>
</evidence>
<evidence type="ECO:0000256" key="12">
    <source>
        <dbReference type="ARBA" id="ARBA00023136"/>
    </source>
</evidence>
<dbReference type="GO" id="GO:0016036">
    <property type="term" value="P:cellular response to phosphate starvation"/>
    <property type="evidence" value="ECO:0007669"/>
    <property type="project" value="TreeGrafter"/>
</dbReference>
<dbReference type="InterPro" id="IPR003594">
    <property type="entry name" value="HATPase_dom"/>
</dbReference>
<keyword evidence="9" id="KW-0067">ATP-binding</keyword>
<evidence type="ECO:0000256" key="8">
    <source>
        <dbReference type="ARBA" id="ARBA00022777"/>
    </source>
</evidence>
<keyword evidence="7" id="KW-0547">Nucleotide-binding</keyword>
<dbReference type="EMBL" id="CP036528">
    <property type="protein sequence ID" value="QBK24928.1"/>
    <property type="molecule type" value="Genomic_DNA"/>
</dbReference>
<keyword evidence="10 14" id="KW-1133">Transmembrane helix</keyword>
<evidence type="ECO:0000259" key="15">
    <source>
        <dbReference type="PROSITE" id="PS50109"/>
    </source>
</evidence>
<evidence type="ECO:0000256" key="1">
    <source>
        <dbReference type="ARBA" id="ARBA00000085"/>
    </source>
</evidence>
<gene>
    <name evidence="16" type="ORF">DKZ56_03035</name>
</gene>
<keyword evidence="11" id="KW-0902">Two-component regulatory system</keyword>
<dbReference type="InterPro" id="IPR004358">
    <property type="entry name" value="Sig_transdc_His_kin-like_C"/>
</dbReference>
<comment type="subcellular location">
    <subcellularLocation>
        <location evidence="2">Cell membrane</location>
        <topology evidence="2">Multi-pass membrane protein</topology>
    </subcellularLocation>
</comment>
<keyword evidence="4" id="KW-1003">Cell membrane</keyword>
<dbReference type="GO" id="GO:0000155">
    <property type="term" value="F:phosphorelay sensor kinase activity"/>
    <property type="evidence" value="ECO:0007669"/>
    <property type="project" value="TreeGrafter"/>
</dbReference>
<comment type="catalytic activity">
    <reaction evidence="1">
        <text>ATP + protein L-histidine = ADP + protein N-phospho-L-histidine.</text>
        <dbReference type="EC" id="2.7.13.3"/>
    </reaction>
</comment>
<evidence type="ECO:0000256" key="13">
    <source>
        <dbReference type="SAM" id="Coils"/>
    </source>
</evidence>
<keyword evidence="5" id="KW-0808">Transferase</keyword>
<dbReference type="RefSeq" id="WP_208651261.1">
    <property type="nucleotide sequence ID" value="NZ_CP036528.1"/>
</dbReference>
<evidence type="ECO:0000256" key="6">
    <source>
        <dbReference type="ARBA" id="ARBA00022692"/>
    </source>
</evidence>
<evidence type="ECO:0000256" key="3">
    <source>
        <dbReference type="ARBA" id="ARBA00012438"/>
    </source>
</evidence>
<dbReference type="Pfam" id="PF02518">
    <property type="entry name" value="HATPase_c"/>
    <property type="match status" value="1"/>
</dbReference>
<dbReference type="EC" id="2.7.13.3" evidence="3"/>
<keyword evidence="8 16" id="KW-0418">Kinase</keyword>
<dbReference type="GO" id="GO:0005524">
    <property type="term" value="F:ATP binding"/>
    <property type="evidence" value="ECO:0007669"/>
    <property type="project" value="UniProtKB-KW"/>
</dbReference>
<evidence type="ECO:0000256" key="2">
    <source>
        <dbReference type="ARBA" id="ARBA00004651"/>
    </source>
</evidence>
<dbReference type="PRINTS" id="PR00344">
    <property type="entry name" value="BCTRLSENSOR"/>
</dbReference>
<dbReference type="Proteomes" id="UP000291151">
    <property type="component" value="Chromosome"/>
</dbReference>
<evidence type="ECO:0000313" key="16">
    <source>
        <dbReference type="EMBL" id="QBK24928.1"/>
    </source>
</evidence>
<protein>
    <recommendedName>
        <fullName evidence="3">histidine kinase</fullName>
        <ecNumber evidence="3">2.7.13.3</ecNumber>
    </recommendedName>
</protein>
<dbReference type="InterPro" id="IPR005467">
    <property type="entry name" value="His_kinase_dom"/>
</dbReference>